<name>A0A928X1R8_LEPEC</name>
<protein>
    <submittedName>
        <fullName evidence="1">Uncharacterized protein</fullName>
    </submittedName>
</protein>
<accession>A0A928X1R8</accession>
<proteinExistence type="predicted"/>
<dbReference type="EMBL" id="JADEXP010000033">
    <property type="protein sequence ID" value="MBE9066216.1"/>
    <property type="molecule type" value="Genomic_DNA"/>
</dbReference>
<comment type="caution">
    <text evidence="1">The sequence shown here is derived from an EMBL/GenBank/DDBJ whole genome shotgun (WGS) entry which is preliminary data.</text>
</comment>
<gene>
    <name evidence="1" type="ORF">IQ260_06080</name>
</gene>
<evidence type="ECO:0000313" key="1">
    <source>
        <dbReference type="EMBL" id="MBE9066216.1"/>
    </source>
</evidence>
<keyword evidence="2" id="KW-1185">Reference proteome</keyword>
<sequence>MRLPNEPDAAIKYLNVFGDQPKTIGDGPEATIYIITPRLITQAELQTLEPGS</sequence>
<dbReference type="AlphaFoldDB" id="A0A928X1R8"/>
<organism evidence="1 2">
    <name type="scientific">Leptolyngbya cf. ectocarpi LEGE 11479</name>
    <dbReference type="NCBI Taxonomy" id="1828722"/>
    <lineage>
        <taxon>Bacteria</taxon>
        <taxon>Bacillati</taxon>
        <taxon>Cyanobacteriota</taxon>
        <taxon>Cyanophyceae</taxon>
        <taxon>Leptolyngbyales</taxon>
        <taxon>Leptolyngbyaceae</taxon>
        <taxon>Leptolyngbya group</taxon>
        <taxon>Leptolyngbya</taxon>
    </lineage>
</organism>
<dbReference type="Proteomes" id="UP000615026">
    <property type="component" value="Unassembled WGS sequence"/>
</dbReference>
<evidence type="ECO:0000313" key="2">
    <source>
        <dbReference type="Proteomes" id="UP000615026"/>
    </source>
</evidence>
<dbReference type="RefSeq" id="WP_193991820.1">
    <property type="nucleotide sequence ID" value="NZ_JADEXP010000033.1"/>
</dbReference>
<reference evidence="1" key="1">
    <citation type="submission" date="2020-10" db="EMBL/GenBank/DDBJ databases">
        <authorList>
            <person name="Castelo-Branco R."/>
            <person name="Eusebio N."/>
            <person name="Adriana R."/>
            <person name="Vieira A."/>
            <person name="Brugerolle De Fraissinette N."/>
            <person name="Rezende De Castro R."/>
            <person name="Schneider M.P."/>
            <person name="Vasconcelos V."/>
            <person name="Leao P.N."/>
        </authorList>
    </citation>
    <scope>NUCLEOTIDE SEQUENCE</scope>
    <source>
        <strain evidence="1">LEGE 11479</strain>
    </source>
</reference>